<dbReference type="SUPFAM" id="SSF53056">
    <property type="entry name" value="beta-carbonic anhydrase, cab"/>
    <property type="match status" value="1"/>
</dbReference>
<feature type="binding site" evidence="4">
    <location>
        <position position="81"/>
    </location>
    <ligand>
        <name>Zn(2+)</name>
        <dbReference type="ChEBI" id="CHEBI:29105"/>
    </ligand>
</feature>
<proteinExistence type="inferred from homology"/>
<reference evidence="5" key="1">
    <citation type="journal article" date="2020" name="Stud. Mycol.">
        <title>101 Dothideomycetes genomes: a test case for predicting lifestyles and emergence of pathogens.</title>
        <authorList>
            <person name="Haridas S."/>
            <person name="Albert R."/>
            <person name="Binder M."/>
            <person name="Bloem J."/>
            <person name="Labutti K."/>
            <person name="Salamov A."/>
            <person name="Andreopoulos B."/>
            <person name="Baker S."/>
            <person name="Barry K."/>
            <person name="Bills G."/>
            <person name="Bluhm B."/>
            <person name="Cannon C."/>
            <person name="Castanera R."/>
            <person name="Culley D."/>
            <person name="Daum C."/>
            <person name="Ezra D."/>
            <person name="Gonzalez J."/>
            <person name="Henrissat B."/>
            <person name="Kuo A."/>
            <person name="Liang C."/>
            <person name="Lipzen A."/>
            <person name="Lutzoni F."/>
            <person name="Magnuson J."/>
            <person name="Mondo S."/>
            <person name="Nolan M."/>
            <person name="Ohm R."/>
            <person name="Pangilinan J."/>
            <person name="Park H.-J."/>
            <person name="Ramirez L."/>
            <person name="Alfaro M."/>
            <person name="Sun H."/>
            <person name="Tritt A."/>
            <person name="Yoshinaga Y."/>
            <person name="Zwiers L.-H."/>
            <person name="Turgeon B."/>
            <person name="Goodwin S."/>
            <person name="Spatafora J."/>
            <person name="Crous P."/>
            <person name="Grigoriev I."/>
        </authorList>
    </citation>
    <scope>NUCLEOTIDE SEQUENCE</scope>
    <source>
        <strain evidence="5">CBS 123094</strain>
    </source>
</reference>
<dbReference type="OrthoDB" id="10248475at2759"/>
<keyword evidence="3 4" id="KW-0862">Zinc</keyword>
<dbReference type="PANTHER" id="PTHR43175">
    <property type="entry name" value="CARBONIC ANHYDRASE"/>
    <property type="match status" value="1"/>
</dbReference>
<accession>A0A6A5W8B5</accession>
<gene>
    <name evidence="5" type="ORF">P154DRAFT_538843</name>
</gene>
<evidence type="ECO:0008006" key="7">
    <source>
        <dbReference type="Google" id="ProtNLM"/>
    </source>
</evidence>
<sequence>MSSQGIENLERGNPKYAESYTHGAIALSIPPTQKYTINIPLGAAHVIRNAGGSAKAAWRDIVISQQMLGTTEVLIMKHTTCGMMTFTKSDALAQVAHTKGEEGLLEVKDIDFNPFSVLEDEVRKEIAWLKTKKMEEGINITGWVYELETGRVRRVLEIDIISSVPLRAEYYVDDLRNSEYEGYSDLYLNYRQMDFERWTRAKSVAKDTRGRWAP</sequence>
<evidence type="ECO:0000313" key="5">
    <source>
        <dbReference type="EMBL" id="KAF1995355.1"/>
    </source>
</evidence>
<dbReference type="InterPro" id="IPR001765">
    <property type="entry name" value="Carbonic_anhydrase"/>
</dbReference>
<organism evidence="5 6">
    <name type="scientific">Amniculicola lignicola CBS 123094</name>
    <dbReference type="NCBI Taxonomy" id="1392246"/>
    <lineage>
        <taxon>Eukaryota</taxon>
        <taxon>Fungi</taxon>
        <taxon>Dikarya</taxon>
        <taxon>Ascomycota</taxon>
        <taxon>Pezizomycotina</taxon>
        <taxon>Dothideomycetes</taxon>
        <taxon>Pleosporomycetidae</taxon>
        <taxon>Pleosporales</taxon>
        <taxon>Amniculicolaceae</taxon>
        <taxon>Amniculicola</taxon>
    </lineage>
</organism>
<protein>
    <recommendedName>
        <fullName evidence="7">Carbonic anhydrase</fullName>
    </recommendedName>
</protein>
<dbReference type="Proteomes" id="UP000799779">
    <property type="component" value="Unassembled WGS sequence"/>
</dbReference>
<dbReference type="GO" id="GO:0004089">
    <property type="term" value="F:carbonate dehydratase activity"/>
    <property type="evidence" value="ECO:0007669"/>
    <property type="project" value="InterPro"/>
</dbReference>
<dbReference type="SMART" id="SM00947">
    <property type="entry name" value="Pro_CA"/>
    <property type="match status" value="1"/>
</dbReference>
<keyword evidence="2 4" id="KW-0479">Metal-binding</keyword>
<evidence type="ECO:0000256" key="1">
    <source>
        <dbReference type="ARBA" id="ARBA00006217"/>
    </source>
</evidence>
<evidence type="ECO:0000256" key="4">
    <source>
        <dbReference type="PIRSR" id="PIRSR601765-1"/>
    </source>
</evidence>
<keyword evidence="6" id="KW-1185">Reference proteome</keyword>
<comment type="similarity">
    <text evidence="1">Belongs to the beta-class carbonic anhydrase family.</text>
</comment>
<feature type="binding site" evidence="4">
    <location>
        <position position="78"/>
    </location>
    <ligand>
        <name>Zn(2+)</name>
        <dbReference type="ChEBI" id="CHEBI:29105"/>
    </ligand>
</feature>
<dbReference type="AlphaFoldDB" id="A0A6A5W8B5"/>
<evidence type="ECO:0000256" key="2">
    <source>
        <dbReference type="ARBA" id="ARBA00022723"/>
    </source>
</evidence>
<comment type="cofactor">
    <cofactor evidence="4">
        <name>Zn(2+)</name>
        <dbReference type="ChEBI" id="CHEBI:29105"/>
    </cofactor>
    <text evidence="4">Binds 1 zinc ion per subunit.</text>
</comment>
<dbReference type="GO" id="GO:0008270">
    <property type="term" value="F:zinc ion binding"/>
    <property type="evidence" value="ECO:0007669"/>
    <property type="project" value="InterPro"/>
</dbReference>
<name>A0A6A5W8B5_9PLEO</name>
<evidence type="ECO:0000313" key="6">
    <source>
        <dbReference type="Proteomes" id="UP000799779"/>
    </source>
</evidence>
<dbReference type="Gene3D" id="3.40.1050.10">
    <property type="entry name" value="Carbonic anhydrase"/>
    <property type="match status" value="1"/>
</dbReference>
<dbReference type="PANTHER" id="PTHR43175:SF3">
    <property type="entry name" value="CARBON DISULFIDE HYDROLASE"/>
    <property type="match status" value="1"/>
</dbReference>
<dbReference type="InterPro" id="IPR036874">
    <property type="entry name" value="Carbonic_anhydrase_sf"/>
</dbReference>
<evidence type="ECO:0000256" key="3">
    <source>
        <dbReference type="ARBA" id="ARBA00022833"/>
    </source>
</evidence>
<dbReference type="EMBL" id="ML977640">
    <property type="protein sequence ID" value="KAF1995355.1"/>
    <property type="molecule type" value="Genomic_DNA"/>
</dbReference>